<dbReference type="GO" id="GO:0030170">
    <property type="term" value="F:pyridoxal phosphate binding"/>
    <property type="evidence" value="ECO:0007669"/>
    <property type="project" value="InterPro"/>
</dbReference>
<proteinExistence type="inferred from homology"/>
<dbReference type="Gene3D" id="3.90.1150.10">
    <property type="entry name" value="Aspartate Aminotransferase, domain 1"/>
    <property type="match status" value="1"/>
</dbReference>
<name>A0A6M4A0L5_9BURK</name>
<dbReference type="AlphaFoldDB" id="A0A6M4A0L5"/>
<dbReference type="Pfam" id="PF00202">
    <property type="entry name" value="Aminotran_3"/>
    <property type="match status" value="1"/>
</dbReference>
<dbReference type="PANTHER" id="PTHR42684:SF1">
    <property type="entry name" value="BETA-ALANINE--PYRUVATE AMINOTRANSFERASE"/>
    <property type="match status" value="1"/>
</dbReference>
<dbReference type="PIRSF" id="PIRSF000521">
    <property type="entry name" value="Transaminase_4ab_Lys_Orn"/>
    <property type="match status" value="1"/>
</dbReference>
<evidence type="ECO:0000256" key="2">
    <source>
        <dbReference type="ARBA" id="ARBA00022576"/>
    </source>
</evidence>
<evidence type="ECO:0000256" key="5">
    <source>
        <dbReference type="RuleBase" id="RU003560"/>
    </source>
</evidence>
<keyword evidence="3 6" id="KW-0808">Transferase</keyword>
<dbReference type="InterPro" id="IPR005814">
    <property type="entry name" value="Aminotrans_3"/>
</dbReference>
<dbReference type="PANTHER" id="PTHR42684">
    <property type="entry name" value="ADENOSYLMETHIONINE-8-AMINO-7-OXONONANOATE AMINOTRANSFERASE"/>
    <property type="match status" value="1"/>
</dbReference>
<sequence>MNLAKPESMNAFWMPFTANRDFKENPRLLVSAEGMYYRDVDGNQVLDGTAGLWCVPCGHAQPKIVSAVREMVGQLDFAPTFQMGHPAAFDLAEKLMAYTNHRFGQVFYTNSGSEAVDTALKMALAYHKARGEGSRTRLIGRERGYHGVGFGGMSVGGIGGNRKSFGPLLGGVDHLPHTHNLEKNAFTRGEPEHGMNLADELERIVALHDASTIAAVIVEPVAGSTGVLIPPKGYLKRLRELCTKHGILLIFDEVITGFGRLTTPFACDYFDVEPDMMTTAKGLTNGVIPMGAVFSKQFIYDTFMSGPAGIELFHGYTYSGHPIACAAALATLEVFQEQKILEHAASVQSYWEDAVHSLKGLPHVTDLRSIGMIAGIELESIPGKPGARAFSAFKQAFADGILIRTTGDIIAMSPPLVIEKKHIDELFGKLTTVLKNLA</sequence>
<dbReference type="FunFam" id="3.40.640.10:FF:000014">
    <property type="entry name" value="Adenosylmethionine-8-amino-7-oxononanoate aminotransferase, probable"/>
    <property type="match status" value="1"/>
</dbReference>
<evidence type="ECO:0000256" key="3">
    <source>
        <dbReference type="ARBA" id="ARBA00022679"/>
    </source>
</evidence>
<evidence type="ECO:0000313" key="7">
    <source>
        <dbReference type="Proteomes" id="UP000274350"/>
    </source>
</evidence>
<dbReference type="GO" id="GO:0009102">
    <property type="term" value="P:biotin biosynthetic process"/>
    <property type="evidence" value="ECO:0007669"/>
    <property type="project" value="TreeGrafter"/>
</dbReference>
<keyword evidence="7" id="KW-1185">Reference proteome</keyword>
<keyword evidence="4 5" id="KW-0663">Pyridoxal phosphate</keyword>
<dbReference type="InterPro" id="IPR015422">
    <property type="entry name" value="PyrdxlP-dep_Trfase_small"/>
</dbReference>
<evidence type="ECO:0000313" key="6">
    <source>
        <dbReference type="EMBL" id="QJQ04896.1"/>
    </source>
</evidence>
<keyword evidence="2 6" id="KW-0032">Aminotransferase</keyword>
<dbReference type="Gene3D" id="3.40.640.10">
    <property type="entry name" value="Type I PLP-dependent aspartate aminotransferase-like (Major domain)"/>
    <property type="match status" value="1"/>
</dbReference>
<gene>
    <name evidence="6" type="ORF">EJG51_002430</name>
</gene>
<dbReference type="SUPFAM" id="SSF53383">
    <property type="entry name" value="PLP-dependent transferases"/>
    <property type="match status" value="1"/>
</dbReference>
<dbReference type="KEGG" id="upi:EJG51_002430"/>
<dbReference type="InterPro" id="IPR015424">
    <property type="entry name" value="PyrdxlP-dep_Trfase"/>
</dbReference>
<organism evidence="6 7">
    <name type="scientific">Undibacterium piscinae</name>
    <dbReference type="NCBI Taxonomy" id="2495591"/>
    <lineage>
        <taxon>Bacteria</taxon>
        <taxon>Pseudomonadati</taxon>
        <taxon>Pseudomonadota</taxon>
        <taxon>Betaproteobacteria</taxon>
        <taxon>Burkholderiales</taxon>
        <taxon>Oxalobacteraceae</taxon>
        <taxon>Undibacterium</taxon>
    </lineage>
</organism>
<dbReference type="InterPro" id="IPR015421">
    <property type="entry name" value="PyrdxlP-dep_Trfase_major"/>
</dbReference>
<evidence type="ECO:0000256" key="4">
    <source>
        <dbReference type="ARBA" id="ARBA00022898"/>
    </source>
</evidence>
<dbReference type="CDD" id="cd00610">
    <property type="entry name" value="OAT_like"/>
    <property type="match status" value="1"/>
</dbReference>
<reference evidence="6 7" key="1">
    <citation type="journal article" date="2019" name="Int. J. Syst. Evol. Microbiol.">
        <title>Undibacterium piscinae sp. nov., isolated from Korean shiner intestine.</title>
        <authorList>
            <person name="Lee S.Y."/>
            <person name="Kang W."/>
            <person name="Kim P.S."/>
            <person name="Kim H.S."/>
            <person name="Sung H."/>
            <person name="Shin N.R."/>
            <person name="Whon T.W."/>
            <person name="Yun J.H."/>
            <person name="Lee J.Y."/>
            <person name="Lee J.Y."/>
            <person name="Jung M.J."/>
            <person name="Jeong Y.S."/>
            <person name="Tak E.J."/>
            <person name="Han J.E."/>
            <person name="Hyun D.W."/>
            <person name="Kang M.S."/>
            <person name="Lee K.E."/>
            <person name="Lee B.H."/>
            <person name="Bae J.W."/>
        </authorList>
    </citation>
    <scope>NUCLEOTIDE SEQUENCE [LARGE SCALE GENOMIC DNA]</scope>
    <source>
        <strain evidence="6 7">S11R28</strain>
    </source>
</reference>
<dbReference type="EMBL" id="CP051152">
    <property type="protein sequence ID" value="QJQ04896.1"/>
    <property type="molecule type" value="Genomic_DNA"/>
</dbReference>
<protein>
    <submittedName>
        <fullName evidence="6">Aspartate aminotransferase family protein</fullName>
    </submittedName>
</protein>
<dbReference type="Proteomes" id="UP000274350">
    <property type="component" value="Chromosome"/>
</dbReference>
<evidence type="ECO:0000256" key="1">
    <source>
        <dbReference type="ARBA" id="ARBA00008954"/>
    </source>
</evidence>
<dbReference type="GO" id="GO:0004015">
    <property type="term" value="F:adenosylmethionine-8-amino-7-oxononanoate transaminase activity"/>
    <property type="evidence" value="ECO:0007669"/>
    <property type="project" value="TreeGrafter"/>
</dbReference>
<comment type="similarity">
    <text evidence="1 5">Belongs to the class-III pyridoxal-phosphate-dependent aminotransferase family.</text>
</comment>
<dbReference type="OrthoDB" id="3398487at2"/>
<accession>A0A6M4A0L5</accession>